<keyword evidence="3" id="KW-1185">Reference proteome</keyword>
<feature type="compositionally biased region" description="Polar residues" evidence="1">
    <location>
        <begin position="37"/>
        <end position="49"/>
    </location>
</feature>
<evidence type="ECO:0000313" key="2">
    <source>
        <dbReference type="EMBL" id="GMI07772.1"/>
    </source>
</evidence>
<proteinExistence type="predicted"/>
<protein>
    <submittedName>
        <fullName evidence="2">Uncharacterized protein</fullName>
    </submittedName>
</protein>
<sequence>MELLWLGCTPTIMPITSRQKQNHSGKKNIAAADPRPHSTTASRGTSHNHTLARARGDNNFHPLPQSSLAPLLESSSSSESDDDDVFVRTQPPPTSSSSSPAQSITSQPFLRVLTASCHSPYGPHLSSLETFLRNLCRLGIKPSFLHGWTSITVSTYTSTKILHVPPSFLKLGPLTFSRWDLAHTRLRDHTISMSFSEENRLFLFLSSIIEADEKLTPLVLSGWCCEARKKRGFSTIYYFIYMNSVEYREFNTVKTCLKYLRSL</sequence>
<feature type="region of interest" description="Disordered" evidence="1">
    <location>
        <begin position="16"/>
        <end position="103"/>
    </location>
</feature>
<dbReference type="Proteomes" id="UP001165160">
    <property type="component" value="Unassembled WGS sequence"/>
</dbReference>
<dbReference type="AlphaFoldDB" id="A0A9W7CDA4"/>
<name>A0A9W7CDA4_9STRA</name>
<accession>A0A9W7CDA4</accession>
<comment type="caution">
    <text evidence="2">The sequence shown here is derived from an EMBL/GenBank/DDBJ whole genome shotgun (WGS) entry which is preliminary data.</text>
</comment>
<gene>
    <name evidence="2" type="ORF">TrVE_jg6389</name>
</gene>
<reference evidence="3" key="1">
    <citation type="journal article" date="2023" name="Commun. Biol.">
        <title>Genome analysis of Parmales, the sister group of diatoms, reveals the evolutionary specialization of diatoms from phago-mixotrophs to photoautotrophs.</title>
        <authorList>
            <person name="Ban H."/>
            <person name="Sato S."/>
            <person name="Yoshikawa S."/>
            <person name="Yamada K."/>
            <person name="Nakamura Y."/>
            <person name="Ichinomiya M."/>
            <person name="Sato N."/>
            <person name="Blanc-Mathieu R."/>
            <person name="Endo H."/>
            <person name="Kuwata A."/>
            <person name="Ogata H."/>
        </authorList>
    </citation>
    <scope>NUCLEOTIDE SEQUENCE [LARGE SCALE GENOMIC DNA]</scope>
    <source>
        <strain evidence="3">NIES 3699</strain>
    </source>
</reference>
<feature type="compositionally biased region" description="Low complexity" evidence="1">
    <location>
        <begin position="62"/>
        <end position="78"/>
    </location>
</feature>
<evidence type="ECO:0000313" key="3">
    <source>
        <dbReference type="Proteomes" id="UP001165160"/>
    </source>
</evidence>
<evidence type="ECO:0000256" key="1">
    <source>
        <dbReference type="SAM" id="MobiDB-lite"/>
    </source>
</evidence>
<dbReference type="EMBL" id="BRXX01000370">
    <property type="protein sequence ID" value="GMI07772.1"/>
    <property type="molecule type" value="Genomic_DNA"/>
</dbReference>
<organism evidence="2 3">
    <name type="scientific">Triparma verrucosa</name>
    <dbReference type="NCBI Taxonomy" id="1606542"/>
    <lineage>
        <taxon>Eukaryota</taxon>
        <taxon>Sar</taxon>
        <taxon>Stramenopiles</taxon>
        <taxon>Ochrophyta</taxon>
        <taxon>Bolidophyceae</taxon>
        <taxon>Parmales</taxon>
        <taxon>Triparmaceae</taxon>
        <taxon>Triparma</taxon>
    </lineage>
</organism>